<dbReference type="SUPFAM" id="SSF50475">
    <property type="entry name" value="FMN-binding split barrel"/>
    <property type="match status" value="1"/>
</dbReference>
<dbReference type="PANTHER" id="PTHR43241">
    <property type="entry name" value="FLAVIN REDUCTASE DOMAIN PROTEIN"/>
    <property type="match status" value="1"/>
</dbReference>
<gene>
    <name evidence="3" type="ORF">ENV02_03045</name>
</gene>
<dbReference type="InterPro" id="IPR053310">
    <property type="entry name" value="Flavoredoxin-like"/>
</dbReference>
<dbReference type="SMART" id="SM00903">
    <property type="entry name" value="Flavin_Reduct"/>
    <property type="match status" value="1"/>
</dbReference>
<feature type="domain" description="Flavin reductase like" evidence="2">
    <location>
        <begin position="14"/>
        <end position="153"/>
    </location>
</feature>
<organism evidence="3">
    <name type="scientific">Ignisphaera aggregans</name>
    <dbReference type="NCBI Taxonomy" id="334771"/>
    <lineage>
        <taxon>Archaea</taxon>
        <taxon>Thermoproteota</taxon>
        <taxon>Thermoprotei</taxon>
        <taxon>Desulfurococcales</taxon>
        <taxon>Desulfurococcaceae</taxon>
        <taxon>Ignisphaera</taxon>
    </lineage>
</organism>
<name>A0A7J3QE65_9CREN</name>
<evidence type="ECO:0000259" key="2">
    <source>
        <dbReference type="SMART" id="SM00903"/>
    </source>
</evidence>
<sequence length="181" mass="20445">MTVFKDVDLKSWYYVLHPRPVAIVVSGSWDDYSAMAASWVTPASREPPIAVVAIARNRYTYEKILMYKEFALCLLESRYAKAIHTLGSTSGRDVKDKIAYVGLTKIKAKTISAPVIEESIAIVECRLRSFVEAGDHDLILGDVNTVYIKGDIEILDTKLYKPLLHVGKNRYTESIERFIEV</sequence>
<protein>
    <submittedName>
        <fullName evidence="3">Flavin reductase family protein</fullName>
    </submittedName>
</protein>
<dbReference type="AlphaFoldDB" id="A0A7J3QE65"/>
<evidence type="ECO:0000256" key="1">
    <source>
        <dbReference type="ARBA" id="ARBA00001917"/>
    </source>
</evidence>
<dbReference type="EMBL" id="DTET01000150">
    <property type="protein sequence ID" value="HGV66775.1"/>
    <property type="molecule type" value="Genomic_DNA"/>
</dbReference>
<evidence type="ECO:0000313" key="3">
    <source>
        <dbReference type="EMBL" id="HGV66775.1"/>
    </source>
</evidence>
<proteinExistence type="predicted"/>
<reference evidence="3" key="1">
    <citation type="journal article" date="2020" name="mSystems">
        <title>Genome- and Community-Level Interaction Insights into Carbon Utilization and Element Cycling Functions of Hydrothermarchaeota in Hydrothermal Sediment.</title>
        <authorList>
            <person name="Zhou Z."/>
            <person name="Liu Y."/>
            <person name="Xu W."/>
            <person name="Pan J."/>
            <person name="Luo Z.H."/>
            <person name="Li M."/>
        </authorList>
    </citation>
    <scope>NUCLEOTIDE SEQUENCE [LARGE SCALE GENOMIC DNA]</scope>
    <source>
        <strain evidence="3">SpSt-721</strain>
    </source>
</reference>
<dbReference type="GO" id="GO:0010181">
    <property type="term" value="F:FMN binding"/>
    <property type="evidence" value="ECO:0007669"/>
    <property type="project" value="InterPro"/>
</dbReference>
<comment type="cofactor">
    <cofactor evidence="1">
        <name>FMN</name>
        <dbReference type="ChEBI" id="CHEBI:58210"/>
    </cofactor>
</comment>
<accession>A0A7J3QE65</accession>
<dbReference type="InterPro" id="IPR012349">
    <property type="entry name" value="Split_barrel_FMN-bd"/>
</dbReference>
<dbReference type="Pfam" id="PF01613">
    <property type="entry name" value="Flavin_Reduct"/>
    <property type="match status" value="1"/>
</dbReference>
<dbReference type="InterPro" id="IPR002563">
    <property type="entry name" value="Flavin_Rdtase-like_dom"/>
</dbReference>
<dbReference type="Gene3D" id="2.30.110.10">
    <property type="entry name" value="Electron Transport, Fmn-binding Protein, Chain A"/>
    <property type="match status" value="1"/>
</dbReference>
<dbReference type="PANTHER" id="PTHR43241:SF1">
    <property type="entry name" value="FLAVIN REDUCTASE LIKE DOMAIN-CONTAINING PROTEIN"/>
    <property type="match status" value="1"/>
</dbReference>
<comment type="caution">
    <text evidence="3">The sequence shown here is derived from an EMBL/GenBank/DDBJ whole genome shotgun (WGS) entry which is preliminary data.</text>
</comment>